<reference evidence="2" key="1">
    <citation type="submission" date="2014-11" db="EMBL/GenBank/DDBJ databases">
        <authorList>
            <person name="Amaro Gonzalez C."/>
        </authorList>
    </citation>
    <scope>NUCLEOTIDE SEQUENCE</scope>
</reference>
<evidence type="ECO:0000313" key="2">
    <source>
        <dbReference type="EMBL" id="JAH27159.1"/>
    </source>
</evidence>
<organism evidence="2">
    <name type="scientific">Anguilla anguilla</name>
    <name type="common">European freshwater eel</name>
    <name type="synonym">Muraena anguilla</name>
    <dbReference type="NCBI Taxonomy" id="7936"/>
    <lineage>
        <taxon>Eukaryota</taxon>
        <taxon>Metazoa</taxon>
        <taxon>Chordata</taxon>
        <taxon>Craniata</taxon>
        <taxon>Vertebrata</taxon>
        <taxon>Euteleostomi</taxon>
        <taxon>Actinopterygii</taxon>
        <taxon>Neopterygii</taxon>
        <taxon>Teleostei</taxon>
        <taxon>Anguilliformes</taxon>
        <taxon>Anguillidae</taxon>
        <taxon>Anguilla</taxon>
    </lineage>
</organism>
<dbReference type="AlphaFoldDB" id="A0A0E9RDI4"/>
<feature type="compositionally biased region" description="Polar residues" evidence="1">
    <location>
        <begin position="14"/>
        <end position="23"/>
    </location>
</feature>
<name>A0A0E9RDI4_ANGAN</name>
<dbReference type="EMBL" id="GBXM01081418">
    <property type="protein sequence ID" value="JAH27159.1"/>
    <property type="molecule type" value="Transcribed_RNA"/>
</dbReference>
<feature type="region of interest" description="Disordered" evidence="1">
    <location>
        <begin position="1"/>
        <end position="23"/>
    </location>
</feature>
<accession>A0A0E9RDI4</accession>
<proteinExistence type="predicted"/>
<reference evidence="2" key="2">
    <citation type="journal article" date="2015" name="Fish Shellfish Immunol.">
        <title>Early steps in the European eel (Anguilla anguilla)-Vibrio vulnificus interaction in the gills: Role of the RtxA13 toxin.</title>
        <authorList>
            <person name="Callol A."/>
            <person name="Pajuelo D."/>
            <person name="Ebbesson L."/>
            <person name="Teles M."/>
            <person name="MacKenzie S."/>
            <person name="Amaro C."/>
        </authorList>
    </citation>
    <scope>NUCLEOTIDE SEQUENCE</scope>
</reference>
<protein>
    <submittedName>
        <fullName evidence="2">Uncharacterized protein</fullName>
    </submittedName>
</protein>
<sequence length="73" mass="8005">MPGIVKMASRITGKPQQQLSSTSEDLFRKNVTKSLVTPLIHHIGNLDSCHQEVVIGIPGQMTFTRGLKCYLGP</sequence>
<evidence type="ECO:0000256" key="1">
    <source>
        <dbReference type="SAM" id="MobiDB-lite"/>
    </source>
</evidence>